<keyword evidence="3" id="KW-1185">Reference proteome</keyword>
<dbReference type="EMBL" id="VCDI01000005">
    <property type="protein sequence ID" value="TLU71704.1"/>
    <property type="molecule type" value="Genomic_DNA"/>
</dbReference>
<feature type="compositionally biased region" description="Low complexity" evidence="1">
    <location>
        <begin position="1"/>
        <end position="12"/>
    </location>
</feature>
<proteinExistence type="predicted"/>
<accession>A0A5R9J253</accession>
<gene>
    <name evidence="2" type="ORF">FE263_14630</name>
</gene>
<feature type="compositionally biased region" description="Pro residues" evidence="1">
    <location>
        <begin position="13"/>
        <end position="28"/>
    </location>
</feature>
<dbReference type="AlphaFoldDB" id="A0A5R9J253"/>
<dbReference type="OrthoDB" id="7262897at2"/>
<evidence type="ECO:0000313" key="3">
    <source>
        <dbReference type="Proteomes" id="UP000305654"/>
    </source>
</evidence>
<evidence type="ECO:0000313" key="2">
    <source>
        <dbReference type="EMBL" id="TLU71704.1"/>
    </source>
</evidence>
<protein>
    <submittedName>
        <fullName evidence="2">Uncharacterized protein</fullName>
    </submittedName>
</protein>
<reference evidence="2 3" key="1">
    <citation type="submission" date="2019-05" db="EMBL/GenBank/DDBJ databases">
        <authorList>
            <person name="Pankratov T."/>
            <person name="Grouzdev D."/>
        </authorList>
    </citation>
    <scope>NUCLEOTIDE SEQUENCE [LARGE SCALE GENOMIC DNA]</scope>
    <source>
        <strain evidence="2 3">KEBCLARHB70R</strain>
    </source>
</reference>
<organism evidence="2 3">
    <name type="scientific">Lichenicoccus roseus</name>
    <dbReference type="NCBI Taxonomy" id="2683649"/>
    <lineage>
        <taxon>Bacteria</taxon>
        <taxon>Pseudomonadati</taxon>
        <taxon>Pseudomonadota</taxon>
        <taxon>Alphaproteobacteria</taxon>
        <taxon>Acetobacterales</taxon>
        <taxon>Acetobacteraceae</taxon>
        <taxon>Lichenicoccus</taxon>
    </lineage>
</organism>
<evidence type="ECO:0000256" key="1">
    <source>
        <dbReference type="SAM" id="MobiDB-lite"/>
    </source>
</evidence>
<name>A0A5R9J253_9PROT</name>
<sequence length="431" mass="45823">MTAQTPGAELPAAEPPAAGPPAVEPPAAKPMHATATLPAIASLATRVQEASDEAAMRITGLLDSLVARGDVDRVLDAVRPRLRMLGPIRRRTLARALFEPFDPVIATPAAWRAGLGSIPRSIIAPVTALVRLRLATIAEVDTALAAGTEPAPQLWTEAARLLAETSLPQHWHSTAFRAETGIRQGMLEPLCEALRLLFSQAAPLRLAAQGHEIEVRSLRPLLLAATRSGPIGCALVVALLLERTGRPEDMLDTMLAVARESMLVRPLDDALQSVMEGVVGHLHRPPATASSADGALAAQARLASRVVGFSSLRGDMARFGPQLAPRRHELASECCVALELGFDQVRRWALTAPGGAAAEDAMVERIEAHLRALKRLDVASRPLGAAVAQDHIFKQIVAFCADGGRASWLTAVDRMRLCEILVGSEAARLLC</sequence>
<feature type="region of interest" description="Disordered" evidence="1">
    <location>
        <begin position="1"/>
        <end position="29"/>
    </location>
</feature>
<dbReference type="Proteomes" id="UP000305654">
    <property type="component" value="Unassembled WGS sequence"/>
</dbReference>
<dbReference type="RefSeq" id="WP_138326774.1">
    <property type="nucleotide sequence ID" value="NZ_VCDI01000005.1"/>
</dbReference>
<comment type="caution">
    <text evidence="2">The sequence shown here is derived from an EMBL/GenBank/DDBJ whole genome shotgun (WGS) entry which is preliminary data.</text>
</comment>